<evidence type="ECO:0008006" key="4">
    <source>
        <dbReference type="Google" id="ProtNLM"/>
    </source>
</evidence>
<evidence type="ECO:0000256" key="1">
    <source>
        <dbReference type="SAM" id="Phobius"/>
    </source>
</evidence>
<dbReference type="RefSeq" id="WP_242977322.1">
    <property type="nucleotide sequence ID" value="NZ_FQVM01000006.1"/>
</dbReference>
<dbReference type="Proteomes" id="UP000184035">
    <property type="component" value="Unassembled WGS sequence"/>
</dbReference>
<evidence type="ECO:0000313" key="3">
    <source>
        <dbReference type="Proteomes" id="UP000184035"/>
    </source>
</evidence>
<name>A0A1M4V0A6_9CLOT</name>
<accession>A0A1M4V0A6</accession>
<keyword evidence="1" id="KW-0472">Membrane</keyword>
<dbReference type="EMBL" id="FQVM01000006">
    <property type="protein sequence ID" value="SHE62333.1"/>
    <property type="molecule type" value="Genomic_DNA"/>
</dbReference>
<dbReference type="AlphaFoldDB" id="A0A1M4V0A6"/>
<keyword evidence="3" id="KW-1185">Reference proteome</keyword>
<dbReference type="STRING" id="1533.SAMN05443638_10681"/>
<organism evidence="2 3">
    <name type="scientific">Clostridium fallax</name>
    <dbReference type="NCBI Taxonomy" id="1533"/>
    <lineage>
        <taxon>Bacteria</taxon>
        <taxon>Bacillati</taxon>
        <taxon>Bacillota</taxon>
        <taxon>Clostridia</taxon>
        <taxon>Eubacteriales</taxon>
        <taxon>Clostridiaceae</taxon>
        <taxon>Clostridium</taxon>
    </lineage>
</organism>
<proteinExistence type="predicted"/>
<protein>
    <recommendedName>
        <fullName evidence="4">Phage-related minor tail protein</fullName>
    </recommendedName>
</protein>
<reference evidence="2 3" key="1">
    <citation type="submission" date="2016-11" db="EMBL/GenBank/DDBJ databases">
        <authorList>
            <person name="Jaros S."/>
            <person name="Januszkiewicz K."/>
            <person name="Wedrychowicz H."/>
        </authorList>
    </citation>
    <scope>NUCLEOTIDE SEQUENCE [LARGE SCALE GENOMIC DNA]</scope>
    <source>
        <strain evidence="2 3">DSM 2631</strain>
    </source>
</reference>
<keyword evidence="1" id="KW-1133">Transmembrane helix</keyword>
<gene>
    <name evidence="2" type="ORF">SAMN05443638_10681</name>
</gene>
<feature type="transmembrane region" description="Helical" evidence="1">
    <location>
        <begin position="313"/>
        <end position="335"/>
    </location>
</feature>
<feature type="transmembrane region" description="Helical" evidence="1">
    <location>
        <begin position="375"/>
        <end position="401"/>
    </location>
</feature>
<feature type="transmembrane region" description="Helical" evidence="1">
    <location>
        <begin position="347"/>
        <end position="369"/>
    </location>
</feature>
<keyword evidence="1" id="KW-0812">Transmembrane</keyword>
<evidence type="ECO:0000313" key="2">
    <source>
        <dbReference type="EMBL" id="SHE62333.1"/>
    </source>
</evidence>
<sequence>MIVIATVSTALKMFDEMTRPLQQVTQALNLTINAMDHLNNSANRDIKTTNSLNAAKGAIIKANAAFNELINAQERASSSQEKLNNSLNKGCNVSDNLIGKVKGLVAGYLGFQAVKEGIKATIGGAMGLQQQLFTLQGIMGNKEVATAYFDNLQKKANESVFGFEDFAANARKFMQFTKNTDSLDKLASLSERLTLMDPTQGLQGAGFAMKEAMSGDFVSLKERFGFGKADAEILKASKDMGDFINKFDELLSKKGFTEQMLEQYNQSAAAQFDNLQSNIKTSLAQSGEDALEALSPLISEINNAFSNGSFQTFFDGISLGLSIIANLGVGVINVFEFIGQVAINNWSIIEPILIAVAIYFITLIIPALWDTITTLAAMAIGWMMVNWPIMLVIGSIALFIYIMMQCGVTAEQVVGFIGGCFGVLFAFIYNKIAFVWNGFASLAEFLANVFNHPLYSMQALFANIWNNIVSFVGSALDSIVGMVKKIPFLSDLIGDFSSSSLKIDIGPPPEDYWTAPKMEMKDYGNEFNYGYSKGAGLVSGIKDMFGGLGTVPNPNKMVANNDQINAWNAAQGPGTLAMAPDKNKLGKHAKGAHDHLKNIDDKMDVSNEHLQMLRDLAEQESIQNFTTLSPSVQITTGDIKEEADISKIISKIESYMEEELANSAEGLYA</sequence>
<feature type="transmembrane region" description="Helical" evidence="1">
    <location>
        <begin position="413"/>
        <end position="434"/>
    </location>
</feature>